<keyword evidence="1" id="KW-0472">Membrane</keyword>
<proteinExistence type="predicted"/>
<dbReference type="Proteomes" id="UP000289738">
    <property type="component" value="Chromosome B03"/>
</dbReference>
<keyword evidence="1" id="KW-0812">Transmembrane</keyword>
<dbReference type="PANTHER" id="PTHR10492:SF101">
    <property type="entry name" value="ATP-DEPENDENT DNA HELICASE"/>
    <property type="match status" value="1"/>
</dbReference>
<organism evidence="2 3">
    <name type="scientific">Arachis hypogaea</name>
    <name type="common">Peanut</name>
    <dbReference type="NCBI Taxonomy" id="3818"/>
    <lineage>
        <taxon>Eukaryota</taxon>
        <taxon>Viridiplantae</taxon>
        <taxon>Streptophyta</taxon>
        <taxon>Embryophyta</taxon>
        <taxon>Tracheophyta</taxon>
        <taxon>Spermatophyta</taxon>
        <taxon>Magnoliopsida</taxon>
        <taxon>eudicotyledons</taxon>
        <taxon>Gunneridae</taxon>
        <taxon>Pentapetalae</taxon>
        <taxon>rosids</taxon>
        <taxon>fabids</taxon>
        <taxon>Fabales</taxon>
        <taxon>Fabaceae</taxon>
        <taxon>Papilionoideae</taxon>
        <taxon>50 kb inversion clade</taxon>
        <taxon>dalbergioids sensu lato</taxon>
        <taxon>Dalbergieae</taxon>
        <taxon>Pterocarpus clade</taxon>
        <taxon>Arachis</taxon>
    </lineage>
</organism>
<evidence type="ECO:0000256" key="1">
    <source>
        <dbReference type="SAM" id="Phobius"/>
    </source>
</evidence>
<name>A0A444ZZU3_ARAHY</name>
<feature type="transmembrane region" description="Helical" evidence="1">
    <location>
        <begin position="77"/>
        <end position="100"/>
    </location>
</feature>
<accession>A0A444ZZU3</accession>
<evidence type="ECO:0000313" key="2">
    <source>
        <dbReference type="EMBL" id="RYR19680.1"/>
    </source>
</evidence>
<sequence>MSDYKYFQSKTILAPTLESVEKVNDFVFTIFLGMENQYLSSDTTCQAYENEDVQQEWFTPEFLNDIKCSGLPNDERIFYTLFSIIFLVLSVTFYQVFVGFSAKFTFWMLL</sequence>
<comment type="caution">
    <text evidence="2">The sequence shown here is derived from an EMBL/GenBank/DDBJ whole genome shotgun (WGS) entry which is preliminary data.</text>
</comment>
<protein>
    <submittedName>
        <fullName evidence="2">Uncharacterized protein</fullName>
    </submittedName>
</protein>
<dbReference type="PANTHER" id="PTHR10492">
    <property type="match status" value="1"/>
</dbReference>
<keyword evidence="3" id="KW-1185">Reference proteome</keyword>
<dbReference type="AlphaFoldDB" id="A0A444ZZU3"/>
<gene>
    <name evidence="2" type="ORF">Ahy_B03g064549</name>
</gene>
<reference evidence="2 3" key="1">
    <citation type="submission" date="2019-01" db="EMBL/GenBank/DDBJ databases">
        <title>Sequencing of cultivated peanut Arachis hypogaea provides insights into genome evolution and oil improvement.</title>
        <authorList>
            <person name="Chen X."/>
        </authorList>
    </citation>
    <scope>NUCLEOTIDE SEQUENCE [LARGE SCALE GENOMIC DNA]</scope>
    <source>
        <strain evidence="3">cv. Fuhuasheng</strain>
        <tissue evidence="2">Leaves</tissue>
    </source>
</reference>
<keyword evidence="1" id="KW-1133">Transmembrane helix</keyword>
<dbReference type="STRING" id="3818.A0A444ZZU3"/>
<dbReference type="EMBL" id="SDMP01000013">
    <property type="protein sequence ID" value="RYR19680.1"/>
    <property type="molecule type" value="Genomic_DNA"/>
</dbReference>
<evidence type="ECO:0000313" key="3">
    <source>
        <dbReference type="Proteomes" id="UP000289738"/>
    </source>
</evidence>